<dbReference type="RefSeq" id="WP_068167565.1">
    <property type="nucleotide sequence ID" value="NZ_BAQB01000001.1"/>
</dbReference>
<keyword evidence="2" id="KW-1185">Reference proteome</keyword>
<dbReference type="EMBL" id="BAQB01000001">
    <property type="protein sequence ID" value="GBR43675.1"/>
    <property type="molecule type" value="Genomic_DNA"/>
</dbReference>
<evidence type="ECO:0000313" key="2">
    <source>
        <dbReference type="Proteomes" id="UP001062443"/>
    </source>
</evidence>
<comment type="caution">
    <text evidence="1">The sequence shown here is derived from an EMBL/GenBank/DDBJ whole genome shotgun (WGS) entry which is preliminary data.</text>
</comment>
<gene>
    <name evidence="1" type="ORF">AA106556_0174</name>
</gene>
<organism evidence="1 2">
    <name type="scientific">Neokomagataea tanensis NBRC 106556</name>
    <dbReference type="NCBI Taxonomy" id="1223519"/>
    <lineage>
        <taxon>Bacteria</taxon>
        <taxon>Pseudomonadati</taxon>
        <taxon>Pseudomonadota</taxon>
        <taxon>Alphaproteobacteria</taxon>
        <taxon>Acetobacterales</taxon>
        <taxon>Acetobacteraceae</taxon>
        <taxon>Neokomagataea</taxon>
    </lineage>
</organism>
<sequence>MLSSKVIHVDGVFLGTAIMADAGAVFRFYATHDTVRELHGISMPDLSLLVERARRLFKNRRPVLSPVPSVA</sequence>
<protein>
    <submittedName>
        <fullName evidence="1">Uncharacterized protein</fullName>
    </submittedName>
</protein>
<evidence type="ECO:0000313" key="1">
    <source>
        <dbReference type="EMBL" id="GBR43675.1"/>
    </source>
</evidence>
<accession>A0ABQ0QG55</accession>
<name>A0ABQ0QG55_9PROT</name>
<dbReference type="Proteomes" id="UP001062443">
    <property type="component" value="Unassembled WGS sequence"/>
</dbReference>
<proteinExistence type="predicted"/>
<reference evidence="1" key="1">
    <citation type="submission" date="2013-04" db="EMBL/GenBank/DDBJ databases">
        <title>The genome sequencing project of 58 acetic acid bacteria.</title>
        <authorList>
            <person name="Okamoto-Kainuma A."/>
            <person name="Ishikawa M."/>
            <person name="Umino S."/>
            <person name="Koizumi Y."/>
            <person name="Shiwa Y."/>
            <person name="Yoshikawa H."/>
            <person name="Matsutani M."/>
            <person name="Matsushita K."/>
        </authorList>
    </citation>
    <scope>NUCLEOTIDE SEQUENCE</scope>
    <source>
        <strain evidence="1">NBRC 106556</strain>
    </source>
</reference>